<dbReference type="RefSeq" id="WP_056974209.1">
    <property type="nucleotide sequence ID" value="NZ_AYZL01000008.1"/>
</dbReference>
<reference evidence="2 3" key="1">
    <citation type="journal article" date="2015" name="Genome Announc.">
        <title>Expanding the biotechnology potential of lactobacilli through comparative genomics of 213 strains and associated genera.</title>
        <authorList>
            <person name="Sun Z."/>
            <person name="Harris H.M."/>
            <person name="McCann A."/>
            <person name="Guo C."/>
            <person name="Argimon S."/>
            <person name="Zhang W."/>
            <person name="Yang X."/>
            <person name="Jeffery I.B."/>
            <person name="Cooney J.C."/>
            <person name="Kagawa T.F."/>
            <person name="Liu W."/>
            <person name="Song Y."/>
            <person name="Salvetti E."/>
            <person name="Wrobel A."/>
            <person name="Rasinkangas P."/>
            <person name="Parkhill J."/>
            <person name="Rea M.C."/>
            <person name="O'Sullivan O."/>
            <person name="Ritari J."/>
            <person name="Douillard F.P."/>
            <person name="Paul Ross R."/>
            <person name="Yang R."/>
            <person name="Briner A.E."/>
            <person name="Felis G.E."/>
            <person name="de Vos W.M."/>
            <person name="Barrangou R."/>
            <person name="Klaenhammer T.R."/>
            <person name="Caufield P.W."/>
            <person name="Cui Y."/>
            <person name="Zhang H."/>
            <person name="O'Toole P.W."/>
        </authorList>
    </citation>
    <scope>NUCLEOTIDE SEQUENCE [LARGE SCALE GENOMIC DNA]</scope>
    <source>
        <strain evidence="2 3">DSM 23037</strain>
    </source>
</reference>
<keyword evidence="1" id="KW-0812">Transmembrane</keyword>
<gene>
    <name evidence="2" type="ORF">FC86_GL000017</name>
</gene>
<feature type="transmembrane region" description="Helical" evidence="1">
    <location>
        <begin position="15"/>
        <end position="44"/>
    </location>
</feature>
<comment type="caution">
    <text evidence="2">The sequence shown here is derived from an EMBL/GenBank/DDBJ whole genome shotgun (WGS) entry which is preliminary data.</text>
</comment>
<proteinExistence type="predicted"/>
<sequence length="148" mass="16150">MSDKSNLPNFILTNAILGLVFLLLPGWLLIVAAVIILIISFVLLDSESNNPKVKNLSSILMIMGIVIVAGATLYIMMNVNQVASSSFTVYDSQNPFETSPFVQQVSAIKNIQTANSIDLIGRLITIVASGLYFFNYYSLKTAVKSNNL</sequence>
<evidence type="ECO:0000313" key="3">
    <source>
        <dbReference type="Proteomes" id="UP000051378"/>
    </source>
</evidence>
<dbReference type="AlphaFoldDB" id="A0A0R2DKE4"/>
<dbReference type="EMBL" id="AYZL01000008">
    <property type="protein sequence ID" value="KRN04569.1"/>
    <property type="molecule type" value="Genomic_DNA"/>
</dbReference>
<keyword evidence="1" id="KW-0472">Membrane</keyword>
<evidence type="ECO:0000313" key="2">
    <source>
        <dbReference type="EMBL" id="KRN04569.1"/>
    </source>
</evidence>
<evidence type="ECO:0000256" key="1">
    <source>
        <dbReference type="SAM" id="Phobius"/>
    </source>
</evidence>
<feature type="transmembrane region" description="Helical" evidence="1">
    <location>
        <begin position="119"/>
        <end position="139"/>
    </location>
</feature>
<keyword evidence="3" id="KW-1185">Reference proteome</keyword>
<dbReference type="Proteomes" id="UP000051378">
    <property type="component" value="Unassembled WGS sequence"/>
</dbReference>
<keyword evidence="1" id="KW-1133">Transmembrane helix</keyword>
<feature type="transmembrane region" description="Helical" evidence="1">
    <location>
        <begin position="56"/>
        <end position="77"/>
    </location>
</feature>
<dbReference type="STRING" id="1423744.FC86_GL000017"/>
<name>A0A0R2DKE4_9LACO</name>
<dbReference type="PATRIC" id="fig|1423744.4.peg.19"/>
<accession>A0A0R2DKE4</accession>
<organism evidence="2 3">
    <name type="scientific">Holzapfeliella floricola DSM 23037 = JCM 16512</name>
    <dbReference type="NCBI Taxonomy" id="1423744"/>
    <lineage>
        <taxon>Bacteria</taxon>
        <taxon>Bacillati</taxon>
        <taxon>Bacillota</taxon>
        <taxon>Bacilli</taxon>
        <taxon>Lactobacillales</taxon>
        <taxon>Lactobacillaceae</taxon>
        <taxon>Holzapfeliella</taxon>
    </lineage>
</organism>
<protein>
    <submittedName>
        <fullName evidence="2">Uncharacterized protein</fullName>
    </submittedName>
</protein>